<gene>
    <name evidence="2" type="ORF">GCM10025865_16930</name>
</gene>
<feature type="compositionally biased region" description="Basic and acidic residues" evidence="1">
    <location>
        <begin position="95"/>
        <end position="111"/>
    </location>
</feature>
<dbReference type="Proteomes" id="UP001321475">
    <property type="component" value="Chromosome"/>
</dbReference>
<proteinExistence type="predicted"/>
<feature type="compositionally biased region" description="Polar residues" evidence="1">
    <location>
        <begin position="120"/>
        <end position="130"/>
    </location>
</feature>
<dbReference type="EMBL" id="AP027729">
    <property type="protein sequence ID" value="BDZ42394.1"/>
    <property type="molecule type" value="Genomic_DNA"/>
</dbReference>
<evidence type="ECO:0000256" key="1">
    <source>
        <dbReference type="SAM" id="MobiDB-lite"/>
    </source>
</evidence>
<protein>
    <recommendedName>
        <fullName evidence="4">LytR cell envelope-related transcriptional attenuator</fullName>
    </recommendedName>
</protein>
<reference evidence="3" key="1">
    <citation type="journal article" date="2019" name="Int. J. Syst. Evol. Microbiol.">
        <title>The Global Catalogue of Microorganisms (GCM) 10K type strain sequencing project: providing services to taxonomists for standard genome sequencing and annotation.</title>
        <authorList>
            <consortium name="The Broad Institute Genomics Platform"/>
            <consortium name="The Broad Institute Genome Sequencing Center for Infectious Disease"/>
            <person name="Wu L."/>
            <person name="Ma J."/>
        </authorList>
    </citation>
    <scope>NUCLEOTIDE SEQUENCE [LARGE SCALE GENOMIC DNA]</scope>
    <source>
        <strain evidence="3">NBRC 108565</strain>
    </source>
</reference>
<organism evidence="2 3">
    <name type="scientific">Paraoerskovia sediminicola</name>
    <dbReference type="NCBI Taxonomy" id="1138587"/>
    <lineage>
        <taxon>Bacteria</taxon>
        <taxon>Bacillati</taxon>
        <taxon>Actinomycetota</taxon>
        <taxon>Actinomycetes</taxon>
        <taxon>Micrococcales</taxon>
        <taxon>Cellulomonadaceae</taxon>
        <taxon>Paraoerskovia</taxon>
    </lineage>
</organism>
<evidence type="ECO:0000313" key="2">
    <source>
        <dbReference type="EMBL" id="BDZ42394.1"/>
    </source>
</evidence>
<sequence>MPKLVVVERDYPAFAARMAALGPLTDTAGMATKGVKYMPDEEVRKLGEVNGTVTSGPAKGRPRLDKDTHACEMILALSGTTNGRLATQGFEDLEKRTGVELADLSRDEGGKRVTFPDVQSRPTGVITSPSGRAPSTAGAGTRRSRSTSSGSSRGTRSPAASTSSSTTTG</sequence>
<dbReference type="Gene3D" id="3.40.50.12440">
    <property type="match status" value="1"/>
</dbReference>
<feature type="compositionally biased region" description="Low complexity" evidence="1">
    <location>
        <begin position="135"/>
        <end position="169"/>
    </location>
</feature>
<accession>A0ABM8G305</accession>
<evidence type="ECO:0008006" key="4">
    <source>
        <dbReference type="Google" id="ProtNLM"/>
    </source>
</evidence>
<feature type="region of interest" description="Disordered" evidence="1">
    <location>
        <begin position="95"/>
        <end position="169"/>
    </location>
</feature>
<name>A0ABM8G305_9CELL</name>
<keyword evidence="3" id="KW-1185">Reference proteome</keyword>
<dbReference type="SUPFAM" id="SSF53706">
    <property type="entry name" value="Formate dehydrogenase/DMSO reductase, domains 1-3"/>
    <property type="match status" value="1"/>
</dbReference>
<evidence type="ECO:0000313" key="3">
    <source>
        <dbReference type="Proteomes" id="UP001321475"/>
    </source>
</evidence>